<evidence type="ECO:0000256" key="2">
    <source>
        <dbReference type="ARBA" id="ARBA00022884"/>
    </source>
</evidence>
<keyword evidence="10" id="KW-1185">Reference proteome</keyword>
<evidence type="ECO:0000259" key="8">
    <source>
        <dbReference type="Pfam" id="PF14693"/>
    </source>
</evidence>
<keyword evidence="3 5" id="KW-0689">Ribosomal protein</keyword>
<dbReference type="GO" id="GO:0006412">
    <property type="term" value="P:translation"/>
    <property type="evidence" value="ECO:0007669"/>
    <property type="project" value="UniProtKB-UniRule"/>
</dbReference>
<name>A0A928VUB5_9CYAN</name>
<dbReference type="NCBIfam" id="TIGR00731">
    <property type="entry name" value="bL25_bact_ctc"/>
    <property type="match status" value="1"/>
</dbReference>
<evidence type="ECO:0000313" key="10">
    <source>
        <dbReference type="Proteomes" id="UP000621799"/>
    </source>
</evidence>
<dbReference type="InterPro" id="IPR037121">
    <property type="entry name" value="Ribosomal_bL25_C"/>
</dbReference>
<dbReference type="EMBL" id="JADEXN010000072">
    <property type="protein sequence ID" value="MBE9040296.1"/>
    <property type="molecule type" value="Genomic_DNA"/>
</dbReference>
<keyword evidence="4 5" id="KW-0687">Ribonucleoprotein</keyword>
<evidence type="ECO:0000256" key="3">
    <source>
        <dbReference type="ARBA" id="ARBA00022980"/>
    </source>
</evidence>
<dbReference type="AlphaFoldDB" id="A0A928VUB5"/>
<dbReference type="RefSeq" id="WP_264320550.1">
    <property type="nucleotide sequence ID" value="NZ_JADEXN010000072.1"/>
</dbReference>
<dbReference type="InterPro" id="IPR029751">
    <property type="entry name" value="Ribosomal_L25_dom"/>
</dbReference>
<sequence length="205" mass="22319">MQLAIECQTRPEKTNPRALRRAGRIPAVMYGHNGTESISLTVDAKDVKKLLKEPAVNNSLIDLTISDSGWKGKTLLREVQSHPWKGFTYHLSFFATASQDTVEVELPLHFTGEPYGVKTDGGILETLMVTVAVKCAPDNMPESIEIDIAHMHVGDSLQVGELILPEGVEAVADAKQTIVSIQGLRGTKGTGEEEEEEEVEAPEVS</sequence>
<gene>
    <name evidence="5" type="primary">rplY</name>
    <name evidence="5" type="synonym">ctc</name>
    <name evidence="9" type="ORF">IQ235_05755</name>
</gene>
<comment type="similarity">
    <text evidence="5">Belongs to the bacterial ribosomal protein bL25 family. CTC subfamily.</text>
</comment>
<dbReference type="InterPro" id="IPR001021">
    <property type="entry name" value="Ribosomal_bL25_long"/>
</dbReference>
<dbReference type="HAMAP" id="MF_01334">
    <property type="entry name" value="Ribosomal_bL25_CTC"/>
    <property type="match status" value="1"/>
</dbReference>
<organism evidence="9 10">
    <name type="scientific">Zarconia navalis LEGE 11467</name>
    <dbReference type="NCBI Taxonomy" id="1828826"/>
    <lineage>
        <taxon>Bacteria</taxon>
        <taxon>Bacillati</taxon>
        <taxon>Cyanobacteriota</taxon>
        <taxon>Cyanophyceae</taxon>
        <taxon>Oscillatoriophycideae</taxon>
        <taxon>Oscillatoriales</taxon>
        <taxon>Oscillatoriales incertae sedis</taxon>
        <taxon>Zarconia</taxon>
        <taxon>Zarconia navalis</taxon>
    </lineage>
</organism>
<dbReference type="Gene3D" id="2.170.120.20">
    <property type="entry name" value="Ribosomal protein L25, beta domain"/>
    <property type="match status" value="1"/>
</dbReference>
<dbReference type="Proteomes" id="UP000621799">
    <property type="component" value="Unassembled WGS sequence"/>
</dbReference>
<dbReference type="PANTHER" id="PTHR33284:SF1">
    <property type="entry name" value="RIBOSOMAL PROTEIN L25_GLN-TRNA SYNTHETASE, ANTI-CODON-BINDING DOMAIN-CONTAINING PROTEIN"/>
    <property type="match status" value="1"/>
</dbReference>
<reference evidence="9" key="1">
    <citation type="submission" date="2020-10" db="EMBL/GenBank/DDBJ databases">
        <authorList>
            <person name="Castelo-Branco R."/>
            <person name="Eusebio N."/>
            <person name="Adriana R."/>
            <person name="Vieira A."/>
            <person name="Brugerolle De Fraissinette N."/>
            <person name="Rezende De Castro R."/>
            <person name="Schneider M.P."/>
            <person name="Vasconcelos V."/>
            <person name="Leao P.N."/>
        </authorList>
    </citation>
    <scope>NUCLEOTIDE SEQUENCE</scope>
    <source>
        <strain evidence="9">LEGE 11467</strain>
    </source>
</reference>
<proteinExistence type="inferred from homology"/>
<keyword evidence="2 5" id="KW-0694">RNA-binding</keyword>
<feature type="region of interest" description="Disordered" evidence="6">
    <location>
        <begin position="185"/>
        <end position="205"/>
    </location>
</feature>
<evidence type="ECO:0000259" key="7">
    <source>
        <dbReference type="Pfam" id="PF01386"/>
    </source>
</evidence>
<keyword evidence="1 5" id="KW-0699">rRNA-binding</keyword>
<dbReference type="CDD" id="cd00495">
    <property type="entry name" value="Ribosomal_L25_TL5_CTC"/>
    <property type="match status" value="1"/>
</dbReference>
<dbReference type="Pfam" id="PF01386">
    <property type="entry name" value="Ribosomal_L25p"/>
    <property type="match status" value="1"/>
</dbReference>
<evidence type="ECO:0000256" key="1">
    <source>
        <dbReference type="ARBA" id="ARBA00022730"/>
    </source>
</evidence>
<dbReference type="InterPro" id="IPR011035">
    <property type="entry name" value="Ribosomal_bL25/Gln-tRNA_synth"/>
</dbReference>
<dbReference type="GO" id="GO:0003735">
    <property type="term" value="F:structural constituent of ribosome"/>
    <property type="evidence" value="ECO:0007669"/>
    <property type="project" value="InterPro"/>
</dbReference>
<dbReference type="SUPFAM" id="SSF50715">
    <property type="entry name" value="Ribosomal protein L25-like"/>
    <property type="match status" value="1"/>
</dbReference>
<accession>A0A928VUB5</accession>
<feature type="domain" description="Large ribosomal subunit protein bL25 beta" evidence="8">
    <location>
        <begin position="102"/>
        <end position="182"/>
    </location>
</feature>
<evidence type="ECO:0000256" key="6">
    <source>
        <dbReference type="SAM" id="MobiDB-lite"/>
    </source>
</evidence>
<dbReference type="GO" id="GO:0022625">
    <property type="term" value="C:cytosolic large ribosomal subunit"/>
    <property type="evidence" value="ECO:0007669"/>
    <property type="project" value="TreeGrafter"/>
</dbReference>
<dbReference type="NCBIfam" id="NF004612">
    <property type="entry name" value="PRK05943.1"/>
    <property type="match status" value="1"/>
</dbReference>
<evidence type="ECO:0000256" key="5">
    <source>
        <dbReference type="HAMAP-Rule" id="MF_01334"/>
    </source>
</evidence>
<dbReference type="InterPro" id="IPR020930">
    <property type="entry name" value="Ribosomal_uL5_bac-type"/>
</dbReference>
<dbReference type="InterPro" id="IPR020057">
    <property type="entry name" value="Ribosomal_bL25_b-dom"/>
</dbReference>
<dbReference type="PANTHER" id="PTHR33284">
    <property type="entry name" value="RIBOSOMAL PROTEIN L25/GLN-TRNA SYNTHETASE, ANTI-CODON-BINDING DOMAIN-CONTAINING PROTEIN"/>
    <property type="match status" value="1"/>
</dbReference>
<feature type="domain" description="Large ribosomal subunit protein bL25 L25" evidence="7">
    <location>
        <begin position="5"/>
        <end position="93"/>
    </location>
</feature>
<dbReference type="InterPro" id="IPR020056">
    <property type="entry name" value="Rbsml_bL25/Gln-tRNA_synth_N"/>
</dbReference>
<feature type="compositionally biased region" description="Acidic residues" evidence="6">
    <location>
        <begin position="192"/>
        <end position="205"/>
    </location>
</feature>
<comment type="function">
    <text evidence="5">This is one of the proteins that binds to the 5S RNA in the ribosome where it forms part of the central protuberance.</text>
</comment>
<dbReference type="Gene3D" id="2.40.240.10">
    <property type="entry name" value="Ribosomal Protein L25, Chain P"/>
    <property type="match status" value="1"/>
</dbReference>
<dbReference type="NCBIfam" id="NF004139">
    <property type="entry name" value="PRK05618.4-2"/>
    <property type="match status" value="1"/>
</dbReference>
<evidence type="ECO:0000313" key="9">
    <source>
        <dbReference type="EMBL" id="MBE9040296.1"/>
    </source>
</evidence>
<protein>
    <recommendedName>
        <fullName evidence="5">Large ribosomal subunit protein bL25</fullName>
    </recommendedName>
    <alternativeName>
        <fullName evidence="5">General stress protein CTC</fullName>
    </alternativeName>
</protein>
<comment type="subunit">
    <text evidence="5">Part of the 50S ribosomal subunit; part of the 5S rRNA/L5/L18/L25 subcomplex. Contacts the 5S rRNA. Binds to the 5S rRNA independently of L5 and L18.</text>
</comment>
<dbReference type="GO" id="GO:0008097">
    <property type="term" value="F:5S rRNA binding"/>
    <property type="evidence" value="ECO:0007669"/>
    <property type="project" value="InterPro"/>
</dbReference>
<dbReference type="Pfam" id="PF14693">
    <property type="entry name" value="Ribosomal_TL5_C"/>
    <property type="match status" value="1"/>
</dbReference>
<comment type="caution">
    <text evidence="9">The sequence shown here is derived from an EMBL/GenBank/DDBJ whole genome shotgun (WGS) entry which is preliminary data.</text>
</comment>
<evidence type="ECO:0000256" key="4">
    <source>
        <dbReference type="ARBA" id="ARBA00023274"/>
    </source>
</evidence>